<dbReference type="EMBL" id="BKCJ011347909">
    <property type="protein sequence ID" value="GFD23851.1"/>
    <property type="molecule type" value="Genomic_DNA"/>
</dbReference>
<organism evidence="1">
    <name type="scientific">Tanacetum cinerariifolium</name>
    <name type="common">Dalmatian daisy</name>
    <name type="synonym">Chrysanthemum cinerariifolium</name>
    <dbReference type="NCBI Taxonomy" id="118510"/>
    <lineage>
        <taxon>Eukaryota</taxon>
        <taxon>Viridiplantae</taxon>
        <taxon>Streptophyta</taxon>
        <taxon>Embryophyta</taxon>
        <taxon>Tracheophyta</taxon>
        <taxon>Spermatophyta</taxon>
        <taxon>Magnoliopsida</taxon>
        <taxon>eudicotyledons</taxon>
        <taxon>Gunneridae</taxon>
        <taxon>Pentapetalae</taxon>
        <taxon>asterids</taxon>
        <taxon>campanulids</taxon>
        <taxon>Asterales</taxon>
        <taxon>Asteraceae</taxon>
        <taxon>Asteroideae</taxon>
        <taxon>Anthemideae</taxon>
        <taxon>Anthemidinae</taxon>
        <taxon>Tanacetum</taxon>
    </lineage>
</organism>
<protein>
    <submittedName>
        <fullName evidence="1">Uncharacterized protein</fullName>
    </submittedName>
</protein>
<dbReference type="AlphaFoldDB" id="A0A699UQN4"/>
<accession>A0A699UQN4</accession>
<reference evidence="1" key="1">
    <citation type="journal article" date="2019" name="Sci. Rep.">
        <title>Draft genome of Tanacetum cinerariifolium, the natural source of mosquito coil.</title>
        <authorList>
            <person name="Yamashiro T."/>
            <person name="Shiraishi A."/>
            <person name="Satake H."/>
            <person name="Nakayama K."/>
        </authorList>
    </citation>
    <scope>NUCLEOTIDE SEQUENCE</scope>
</reference>
<comment type="caution">
    <text evidence="1">The sequence shown here is derived from an EMBL/GenBank/DDBJ whole genome shotgun (WGS) entry which is preliminary data.</text>
</comment>
<gene>
    <name evidence="1" type="ORF">Tci_895820</name>
</gene>
<name>A0A699UQN4_TANCI</name>
<feature type="non-terminal residue" evidence="1">
    <location>
        <position position="1"/>
    </location>
</feature>
<evidence type="ECO:0000313" key="1">
    <source>
        <dbReference type="EMBL" id="GFD23851.1"/>
    </source>
</evidence>
<sequence length="59" mass="6675">EEESHNLEVAHMSNDPYFGIPIPKNVYEESSSSDVIPTTVHSDISISEHLSKWTKDHPL</sequence>
<proteinExistence type="predicted"/>